<dbReference type="EC" id="6.3.3.2" evidence="5"/>
<evidence type="ECO:0000256" key="5">
    <source>
        <dbReference type="RuleBase" id="RU361279"/>
    </source>
</evidence>
<proteinExistence type="inferred from homology"/>
<dbReference type="PIRSF" id="PIRSF006806">
    <property type="entry name" value="FTHF_cligase"/>
    <property type="match status" value="1"/>
</dbReference>
<dbReference type="InterPro" id="IPR024185">
    <property type="entry name" value="FTHF_cligase-like_sf"/>
</dbReference>
<dbReference type="InterPro" id="IPR002698">
    <property type="entry name" value="FTHF_cligase"/>
</dbReference>
<comment type="cofactor">
    <cofactor evidence="5">
        <name>Mg(2+)</name>
        <dbReference type="ChEBI" id="CHEBI:18420"/>
    </cofactor>
</comment>
<dbReference type="SUPFAM" id="SSF100950">
    <property type="entry name" value="NagB/RpiA/CoA transferase-like"/>
    <property type="match status" value="1"/>
</dbReference>
<evidence type="ECO:0000256" key="2">
    <source>
        <dbReference type="ARBA" id="ARBA00022741"/>
    </source>
</evidence>
<gene>
    <name evidence="6" type="ORF">QRX50_13455</name>
</gene>
<organism evidence="6 7">
    <name type="scientific">Amycolatopsis carbonis</name>
    <dbReference type="NCBI Taxonomy" id="715471"/>
    <lineage>
        <taxon>Bacteria</taxon>
        <taxon>Bacillati</taxon>
        <taxon>Actinomycetota</taxon>
        <taxon>Actinomycetes</taxon>
        <taxon>Pseudonocardiales</taxon>
        <taxon>Pseudonocardiaceae</taxon>
        <taxon>Amycolatopsis</taxon>
    </lineage>
</organism>
<comment type="similarity">
    <text evidence="1 5">Belongs to the 5-formyltetrahydrofolate cyclo-ligase family.</text>
</comment>
<dbReference type="NCBIfam" id="TIGR02727">
    <property type="entry name" value="MTHFS_bact"/>
    <property type="match status" value="1"/>
</dbReference>
<dbReference type="EMBL" id="CP127294">
    <property type="protein sequence ID" value="WIX81687.1"/>
    <property type="molecule type" value="Genomic_DNA"/>
</dbReference>
<dbReference type="PANTHER" id="PTHR23407:SF1">
    <property type="entry name" value="5-FORMYLTETRAHYDROFOLATE CYCLO-LIGASE"/>
    <property type="match status" value="1"/>
</dbReference>
<evidence type="ECO:0000256" key="1">
    <source>
        <dbReference type="ARBA" id="ARBA00010638"/>
    </source>
</evidence>
<dbReference type="Gene3D" id="3.40.50.10420">
    <property type="entry name" value="NagB/RpiA/CoA transferase-like"/>
    <property type="match status" value="1"/>
</dbReference>
<evidence type="ECO:0000313" key="7">
    <source>
        <dbReference type="Proteomes" id="UP001236014"/>
    </source>
</evidence>
<protein>
    <recommendedName>
        <fullName evidence="5">5-formyltetrahydrofolate cyclo-ligase</fullName>
        <ecNumber evidence="5">6.3.3.2</ecNumber>
    </recommendedName>
</protein>
<dbReference type="GO" id="GO:0035999">
    <property type="term" value="P:tetrahydrofolate interconversion"/>
    <property type="evidence" value="ECO:0007669"/>
    <property type="project" value="TreeGrafter"/>
</dbReference>
<comment type="catalytic activity">
    <reaction evidence="5">
        <text>(6S)-5-formyl-5,6,7,8-tetrahydrofolate + ATP = (6R)-5,10-methenyltetrahydrofolate + ADP + phosphate</text>
        <dbReference type="Rhea" id="RHEA:10488"/>
        <dbReference type="ChEBI" id="CHEBI:30616"/>
        <dbReference type="ChEBI" id="CHEBI:43474"/>
        <dbReference type="ChEBI" id="CHEBI:57455"/>
        <dbReference type="ChEBI" id="CHEBI:57457"/>
        <dbReference type="ChEBI" id="CHEBI:456216"/>
        <dbReference type="EC" id="6.3.3.2"/>
    </reaction>
</comment>
<feature type="binding site" evidence="4">
    <location>
        <begin position="138"/>
        <end position="146"/>
    </location>
    <ligand>
        <name>ATP</name>
        <dbReference type="ChEBI" id="CHEBI:30616"/>
    </ligand>
</feature>
<dbReference type="GO" id="GO:0005524">
    <property type="term" value="F:ATP binding"/>
    <property type="evidence" value="ECO:0007669"/>
    <property type="project" value="UniProtKB-KW"/>
</dbReference>
<dbReference type="Proteomes" id="UP001236014">
    <property type="component" value="Chromosome"/>
</dbReference>
<keyword evidence="6" id="KW-0436">Ligase</keyword>
<dbReference type="AlphaFoldDB" id="A0A9Y2N075"/>
<dbReference type="Pfam" id="PF01812">
    <property type="entry name" value="5-FTHF_cyc-lig"/>
    <property type="match status" value="1"/>
</dbReference>
<dbReference type="GO" id="GO:0046872">
    <property type="term" value="F:metal ion binding"/>
    <property type="evidence" value="ECO:0007669"/>
    <property type="project" value="UniProtKB-KW"/>
</dbReference>
<dbReference type="PANTHER" id="PTHR23407">
    <property type="entry name" value="ATPASE INHIBITOR/5-FORMYLTETRAHYDROFOLATE CYCLO-LIGASE"/>
    <property type="match status" value="1"/>
</dbReference>
<dbReference type="GO" id="GO:0030272">
    <property type="term" value="F:5-formyltetrahydrofolate cyclo-ligase activity"/>
    <property type="evidence" value="ECO:0007669"/>
    <property type="project" value="UniProtKB-EC"/>
</dbReference>
<dbReference type="KEGG" id="acab:QRX50_13455"/>
<name>A0A9Y2N075_9PSEU</name>
<feature type="binding site" evidence="4">
    <location>
        <begin position="11"/>
        <end position="15"/>
    </location>
    <ligand>
        <name>ATP</name>
        <dbReference type="ChEBI" id="CHEBI:30616"/>
    </ligand>
</feature>
<evidence type="ECO:0000256" key="3">
    <source>
        <dbReference type="ARBA" id="ARBA00022840"/>
    </source>
</evidence>
<dbReference type="InterPro" id="IPR037171">
    <property type="entry name" value="NagB/RpiA_transferase-like"/>
</dbReference>
<accession>A0A9Y2N075</accession>
<keyword evidence="5" id="KW-0460">Magnesium</keyword>
<reference evidence="6 7" key="1">
    <citation type="submission" date="2023-06" db="EMBL/GenBank/DDBJ databases">
        <authorList>
            <person name="Oyuntsetseg B."/>
            <person name="Kim S.B."/>
        </authorList>
    </citation>
    <scope>NUCLEOTIDE SEQUENCE [LARGE SCALE GENOMIC DNA]</scope>
    <source>
        <strain evidence="6 7">2-15</strain>
    </source>
</reference>
<evidence type="ECO:0000313" key="6">
    <source>
        <dbReference type="EMBL" id="WIX81687.1"/>
    </source>
</evidence>
<evidence type="ECO:0000256" key="4">
    <source>
        <dbReference type="PIRSR" id="PIRSR006806-1"/>
    </source>
</evidence>
<dbReference type="GO" id="GO:0009396">
    <property type="term" value="P:folic acid-containing compound biosynthetic process"/>
    <property type="evidence" value="ECO:0007669"/>
    <property type="project" value="TreeGrafter"/>
</dbReference>
<keyword evidence="5" id="KW-0479">Metal-binding</keyword>
<feature type="binding site" evidence="4">
    <location>
        <position position="53"/>
    </location>
    <ligand>
        <name>substrate</name>
    </ligand>
</feature>
<keyword evidence="2 4" id="KW-0547">Nucleotide-binding</keyword>
<keyword evidence="3 4" id="KW-0067">ATP-binding</keyword>
<dbReference type="RefSeq" id="WP_285972272.1">
    <property type="nucleotide sequence ID" value="NZ_CP127294.1"/>
</dbReference>
<sequence>MRVPGNEHLSKAEWRARVLQARASVSPAEHAAEAEALASAAVSVAAETVCAYVPFDTEPGSVSLLNALVKAGSRVLLPVIPDVVGPLDWAVYTDESTLVPGRLRGILEPSGPRLGVDAVSEADVVLVPALAVDRRGVRLGRGAGHYDRSLTSGRADRFAVVRAEELVDSLPGEAHDVPMSGALTPAGLVRLPSPAVM</sequence>
<keyword evidence="7" id="KW-1185">Reference proteome</keyword>
<feature type="binding site" evidence="4">
    <location>
        <position position="58"/>
    </location>
    <ligand>
        <name>substrate</name>
    </ligand>
</feature>